<keyword evidence="1" id="KW-0472">Membrane</keyword>
<feature type="transmembrane region" description="Helical" evidence="1">
    <location>
        <begin position="5"/>
        <end position="24"/>
    </location>
</feature>
<dbReference type="PATRIC" id="fig|157838.3.peg.208"/>
<evidence type="ECO:0000256" key="1">
    <source>
        <dbReference type="SAM" id="Phobius"/>
    </source>
</evidence>
<dbReference type="AlphaFoldDB" id="A0A0Q3TF51"/>
<feature type="transmembrane region" description="Helical" evidence="1">
    <location>
        <begin position="36"/>
        <end position="56"/>
    </location>
</feature>
<comment type="caution">
    <text evidence="2">The sequence shown here is derived from an EMBL/GenBank/DDBJ whole genome shotgun (WGS) entry which is preliminary data.</text>
</comment>
<dbReference type="RefSeq" id="WP_055737929.1">
    <property type="nucleotide sequence ID" value="NZ_JAAIWL010000017.1"/>
</dbReference>
<sequence length="110" mass="11993">MFSYILMAIIFLVEIVALVAYGYWGFHIGKGIGMKMVLGIGTPLLVAFFWGLFLAPKATIPVNVPLRIFLKLIVFGLASVAVYATGRHILAGDFLVVAIIVLILDNVLEI</sequence>
<dbReference type="EMBL" id="LJJC01000004">
    <property type="protein sequence ID" value="KQL52249.1"/>
    <property type="molecule type" value="Genomic_DNA"/>
</dbReference>
<gene>
    <name evidence="2" type="ORF">AN964_00955</name>
</gene>
<keyword evidence="3" id="KW-1185">Reference proteome</keyword>
<dbReference type="OrthoDB" id="4557830at2"/>
<keyword evidence="1" id="KW-1133">Transmembrane helix</keyword>
<evidence type="ECO:0000313" key="3">
    <source>
        <dbReference type="Proteomes" id="UP000051888"/>
    </source>
</evidence>
<organism evidence="2 3">
    <name type="scientific">Heyndrickxia shackletonii</name>
    <dbReference type="NCBI Taxonomy" id="157838"/>
    <lineage>
        <taxon>Bacteria</taxon>
        <taxon>Bacillati</taxon>
        <taxon>Bacillota</taxon>
        <taxon>Bacilli</taxon>
        <taxon>Bacillales</taxon>
        <taxon>Bacillaceae</taxon>
        <taxon>Heyndrickxia</taxon>
    </lineage>
</organism>
<dbReference type="InterPro" id="IPR021214">
    <property type="entry name" value="DUF2568"/>
</dbReference>
<accession>A0A0Q3TF51</accession>
<dbReference type="Pfam" id="PF10823">
    <property type="entry name" value="DUF2568"/>
    <property type="match status" value="1"/>
</dbReference>
<keyword evidence="1" id="KW-0812">Transmembrane</keyword>
<name>A0A0Q3TF51_9BACI</name>
<feature type="transmembrane region" description="Helical" evidence="1">
    <location>
        <begin position="68"/>
        <end position="84"/>
    </location>
</feature>
<protein>
    <recommendedName>
        <fullName evidence="4">DUF2568 domain-containing protein</fullName>
    </recommendedName>
</protein>
<evidence type="ECO:0008006" key="4">
    <source>
        <dbReference type="Google" id="ProtNLM"/>
    </source>
</evidence>
<feature type="transmembrane region" description="Helical" evidence="1">
    <location>
        <begin position="90"/>
        <end position="108"/>
    </location>
</feature>
<dbReference type="STRING" id="157838.AN964_00955"/>
<dbReference type="Proteomes" id="UP000051888">
    <property type="component" value="Unassembled WGS sequence"/>
</dbReference>
<evidence type="ECO:0000313" key="2">
    <source>
        <dbReference type="EMBL" id="KQL52249.1"/>
    </source>
</evidence>
<proteinExistence type="predicted"/>
<reference evidence="2 3" key="1">
    <citation type="submission" date="2015-09" db="EMBL/GenBank/DDBJ databases">
        <title>Genome sequencing project for genomic taxonomy and phylogenomics of Bacillus-like bacteria.</title>
        <authorList>
            <person name="Liu B."/>
            <person name="Wang J."/>
            <person name="Zhu Y."/>
            <person name="Liu G."/>
            <person name="Chen Q."/>
            <person name="Chen Z."/>
            <person name="Lan J."/>
            <person name="Che J."/>
            <person name="Ge C."/>
            <person name="Shi H."/>
            <person name="Pan Z."/>
            <person name="Liu X."/>
        </authorList>
    </citation>
    <scope>NUCLEOTIDE SEQUENCE [LARGE SCALE GENOMIC DNA]</scope>
    <source>
        <strain evidence="2 3">LMG 18435</strain>
    </source>
</reference>